<dbReference type="Proteomes" id="UP001307889">
    <property type="component" value="Chromosome 15"/>
</dbReference>
<evidence type="ECO:0000313" key="3">
    <source>
        <dbReference type="Proteomes" id="UP001307889"/>
    </source>
</evidence>
<dbReference type="EMBL" id="AP028923">
    <property type="protein sequence ID" value="BET03264.1"/>
    <property type="molecule type" value="Genomic_DNA"/>
</dbReference>
<sequence length="88" mass="9632">MSFMSRRPARPPAGTRADTRPLSSSARFFDSTQGHGGVAPPPHPPPYRRPRARRARNMAPSLSHSQAYGSSAELESFPSDGFPRKLIT</sequence>
<proteinExistence type="predicted"/>
<evidence type="ECO:0000256" key="1">
    <source>
        <dbReference type="SAM" id="MobiDB-lite"/>
    </source>
</evidence>
<protein>
    <submittedName>
        <fullName evidence="2">Uncharacterized protein</fullName>
    </submittedName>
</protein>
<gene>
    <name evidence="2" type="ORF">NTJ_16084</name>
</gene>
<reference evidence="2 3" key="1">
    <citation type="submission" date="2023-09" db="EMBL/GenBank/DDBJ databases">
        <title>Nesidiocoris tenuis whole genome shotgun sequence.</title>
        <authorList>
            <person name="Shibata T."/>
            <person name="Shimoda M."/>
            <person name="Kobayashi T."/>
            <person name="Uehara T."/>
        </authorList>
    </citation>
    <scope>NUCLEOTIDE SEQUENCE [LARGE SCALE GENOMIC DNA]</scope>
    <source>
        <strain evidence="2 3">Japan</strain>
    </source>
</reference>
<organism evidence="2 3">
    <name type="scientific">Nesidiocoris tenuis</name>
    <dbReference type="NCBI Taxonomy" id="355587"/>
    <lineage>
        <taxon>Eukaryota</taxon>
        <taxon>Metazoa</taxon>
        <taxon>Ecdysozoa</taxon>
        <taxon>Arthropoda</taxon>
        <taxon>Hexapoda</taxon>
        <taxon>Insecta</taxon>
        <taxon>Pterygota</taxon>
        <taxon>Neoptera</taxon>
        <taxon>Paraneoptera</taxon>
        <taxon>Hemiptera</taxon>
        <taxon>Heteroptera</taxon>
        <taxon>Panheteroptera</taxon>
        <taxon>Cimicomorpha</taxon>
        <taxon>Miridae</taxon>
        <taxon>Dicyphina</taxon>
        <taxon>Nesidiocoris</taxon>
    </lineage>
</organism>
<feature type="region of interest" description="Disordered" evidence="1">
    <location>
        <begin position="1"/>
        <end position="88"/>
    </location>
</feature>
<keyword evidence="3" id="KW-1185">Reference proteome</keyword>
<evidence type="ECO:0000313" key="2">
    <source>
        <dbReference type="EMBL" id="BET03264.1"/>
    </source>
</evidence>
<accession>A0ABN7BG19</accession>
<feature type="compositionally biased region" description="Basic residues" evidence="1">
    <location>
        <begin position="46"/>
        <end position="56"/>
    </location>
</feature>
<feature type="compositionally biased region" description="Polar residues" evidence="1">
    <location>
        <begin position="22"/>
        <end position="33"/>
    </location>
</feature>
<name>A0ABN7BG19_9HEMI</name>